<evidence type="ECO:0000256" key="6">
    <source>
        <dbReference type="ARBA" id="ARBA00022801"/>
    </source>
</evidence>
<evidence type="ECO:0000256" key="10">
    <source>
        <dbReference type="HAMAP-Rule" id="MF_01820"/>
    </source>
</evidence>
<feature type="binding site" evidence="10">
    <location>
        <position position="245"/>
    </location>
    <ligand>
        <name>Zn(2+)</name>
        <dbReference type="ChEBI" id="CHEBI:29105"/>
    </ligand>
</feature>
<dbReference type="KEGG" id="ahal:FTX54_009520"/>
<dbReference type="NCBIfam" id="TIGR00157">
    <property type="entry name" value="ribosome small subunit-dependent GTPase A"/>
    <property type="match status" value="1"/>
</dbReference>
<dbReference type="InterPro" id="IPR027417">
    <property type="entry name" value="P-loop_NTPase"/>
</dbReference>
<evidence type="ECO:0000256" key="2">
    <source>
        <dbReference type="ARBA" id="ARBA00022517"/>
    </source>
</evidence>
<dbReference type="InterPro" id="IPR031944">
    <property type="entry name" value="RsgA_N"/>
</dbReference>
<evidence type="ECO:0000259" key="11">
    <source>
        <dbReference type="PROSITE" id="PS50936"/>
    </source>
</evidence>
<dbReference type="GO" id="GO:0046872">
    <property type="term" value="F:metal ion binding"/>
    <property type="evidence" value="ECO:0007669"/>
    <property type="project" value="UniProtKB-KW"/>
</dbReference>
<gene>
    <name evidence="10 13" type="primary">rsgA</name>
    <name evidence="13" type="ORF">FTX54_009520</name>
</gene>
<evidence type="ECO:0000256" key="4">
    <source>
        <dbReference type="ARBA" id="ARBA00022730"/>
    </source>
</evidence>
<keyword evidence="5 10" id="KW-0547">Nucleotide-binding</keyword>
<keyword evidence="14" id="KW-1185">Reference proteome</keyword>
<dbReference type="GO" id="GO:0005525">
    <property type="term" value="F:GTP binding"/>
    <property type="evidence" value="ECO:0007669"/>
    <property type="project" value="UniProtKB-UniRule"/>
</dbReference>
<dbReference type="RefSeq" id="WP_147802364.1">
    <property type="nucleotide sequence ID" value="NZ_CP144914.1"/>
</dbReference>
<keyword evidence="4 10" id="KW-0699">rRNA-binding</keyword>
<dbReference type="AlphaFoldDB" id="A0A5C7FPU1"/>
<dbReference type="InterPro" id="IPR010914">
    <property type="entry name" value="RsgA_GTPase_dom"/>
</dbReference>
<evidence type="ECO:0000256" key="1">
    <source>
        <dbReference type="ARBA" id="ARBA00022490"/>
    </source>
</evidence>
<organism evidence="13 14">
    <name type="scientific">Alkalicoccus halolimnae</name>
    <dbReference type="NCBI Taxonomy" id="1667239"/>
    <lineage>
        <taxon>Bacteria</taxon>
        <taxon>Bacillati</taxon>
        <taxon>Bacillota</taxon>
        <taxon>Bacilli</taxon>
        <taxon>Bacillales</taxon>
        <taxon>Bacillaceae</taxon>
        <taxon>Alkalicoccus</taxon>
    </lineage>
</organism>
<dbReference type="Gene3D" id="2.40.50.140">
    <property type="entry name" value="Nucleic acid-binding proteins"/>
    <property type="match status" value="1"/>
</dbReference>
<dbReference type="CDD" id="cd04466">
    <property type="entry name" value="S1_YloQ_GTPase"/>
    <property type="match status" value="1"/>
</dbReference>
<dbReference type="OrthoDB" id="9809485at2"/>
<evidence type="ECO:0000256" key="3">
    <source>
        <dbReference type="ARBA" id="ARBA00022723"/>
    </source>
</evidence>
<dbReference type="SUPFAM" id="SSF52540">
    <property type="entry name" value="P-loop containing nucleoside triphosphate hydrolases"/>
    <property type="match status" value="1"/>
</dbReference>
<comment type="subcellular location">
    <subcellularLocation>
        <location evidence="10">Cytoplasm</location>
    </subcellularLocation>
</comment>
<dbReference type="Gene3D" id="1.10.40.50">
    <property type="entry name" value="Probable gtpase engc, domain 3"/>
    <property type="match status" value="1"/>
</dbReference>
<evidence type="ECO:0000256" key="9">
    <source>
        <dbReference type="ARBA" id="ARBA00023134"/>
    </source>
</evidence>
<comment type="similarity">
    <text evidence="10">Belongs to the TRAFAC class YlqF/YawG GTPase family. RsgA subfamily.</text>
</comment>
<dbReference type="Proteomes" id="UP000321816">
    <property type="component" value="Chromosome"/>
</dbReference>
<feature type="binding site" evidence="10">
    <location>
        <position position="250"/>
    </location>
    <ligand>
        <name>Zn(2+)</name>
        <dbReference type="ChEBI" id="CHEBI:29105"/>
    </ligand>
</feature>
<keyword evidence="1 10" id="KW-0963">Cytoplasm</keyword>
<dbReference type="EC" id="3.6.1.-" evidence="10"/>
<protein>
    <recommendedName>
        <fullName evidence="10">Small ribosomal subunit biogenesis GTPase RsgA</fullName>
        <ecNumber evidence="10">3.6.1.-</ecNumber>
    </recommendedName>
</protein>
<name>A0A5C7FPU1_9BACI</name>
<dbReference type="Pfam" id="PF03193">
    <property type="entry name" value="RsgA_GTPase"/>
    <property type="match status" value="1"/>
</dbReference>
<dbReference type="SUPFAM" id="SSF50249">
    <property type="entry name" value="Nucleic acid-binding proteins"/>
    <property type="match status" value="1"/>
</dbReference>
<feature type="binding site" evidence="10">
    <location>
        <begin position="112"/>
        <end position="115"/>
    </location>
    <ligand>
        <name>GTP</name>
        <dbReference type="ChEBI" id="CHEBI:37565"/>
    </ligand>
</feature>
<dbReference type="PANTHER" id="PTHR32120">
    <property type="entry name" value="SMALL RIBOSOMAL SUBUNIT BIOGENESIS GTPASE RSGA"/>
    <property type="match status" value="1"/>
</dbReference>
<evidence type="ECO:0000256" key="8">
    <source>
        <dbReference type="ARBA" id="ARBA00022884"/>
    </source>
</evidence>
<dbReference type="InterPro" id="IPR012340">
    <property type="entry name" value="NA-bd_OB-fold"/>
</dbReference>
<feature type="binding site" evidence="10">
    <location>
        <position position="258"/>
    </location>
    <ligand>
        <name>Zn(2+)</name>
        <dbReference type="ChEBI" id="CHEBI:29105"/>
    </ligand>
</feature>
<evidence type="ECO:0000256" key="7">
    <source>
        <dbReference type="ARBA" id="ARBA00022833"/>
    </source>
</evidence>
<reference evidence="13 14" key="1">
    <citation type="submission" date="2024-01" db="EMBL/GenBank/DDBJ databases">
        <title>Complete Genome Sequence of Alkalicoccus halolimnae BZ-SZ-XJ29T, a Moderately Halophilic Bacterium Isolated from a Salt Lake.</title>
        <authorList>
            <person name="Zhao B."/>
        </authorList>
    </citation>
    <scope>NUCLEOTIDE SEQUENCE [LARGE SCALE GENOMIC DNA]</scope>
    <source>
        <strain evidence="13 14">BZ-SZ-XJ29</strain>
    </source>
</reference>
<keyword evidence="7 10" id="KW-0862">Zinc</keyword>
<dbReference type="GO" id="GO:0019843">
    <property type="term" value="F:rRNA binding"/>
    <property type="evidence" value="ECO:0007669"/>
    <property type="project" value="UniProtKB-KW"/>
</dbReference>
<dbReference type="PANTHER" id="PTHR32120:SF11">
    <property type="entry name" value="SMALL RIBOSOMAL SUBUNIT BIOGENESIS GTPASE RSGA 1, MITOCHONDRIAL-RELATED"/>
    <property type="match status" value="1"/>
</dbReference>
<feature type="domain" description="EngC GTPase" evidence="11">
    <location>
        <begin position="72"/>
        <end position="219"/>
    </location>
</feature>
<proteinExistence type="inferred from homology"/>
<keyword evidence="9 10" id="KW-0342">GTP-binding</keyword>
<dbReference type="HAMAP" id="MF_01820">
    <property type="entry name" value="GTPase_RsgA"/>
    <property type="match status" value="1"/>
</dbReference>
<comment type="cofactor">
    <cofactor evidence="10">
        <name>Zn(2+)</name>
        <dbReference type="ChEBI" id="CHEBI:29105"/>
    </cofactor>
    <text evidence="10">Binds 1 zinc ion per subunit.</text>
</comment>
<dbReference type="InterPro" id="IPR030378">
    <property type="entry name" value="G_CP_dom"/>
</dbReference>
<dbReference type="PROSITE" id="PS51721">
    <property type="entry name" value="G_CP"/>
    <property type="match status" value="1"/>
</dbReference>
<keyword evidence="8 10" id="KW-0694">RNA-binding</keyword>
<dbReference type="GO" id="GO:0042274">
    <property type="term" value="P:ribosomal small subunit biogenesis"/>
    <property type="evidence" value="ECO:0007669"/>
    <property type="project" value="UniProtKB-UniRule"/>
</dbReference>
<dbReference type="Gene3D" id="3.40.50.300">
    <property type="entry name" value="P-loop containing nucleotide triphosphate hydrolases"/>
    <property type="match status" value="1"/>
</dbReference>
<feature type="binding site" evidence="10">
    <location>
        <begin position="163"/>
        <end position="171"/>
    </location>
    <ligand>
        <name>GTP</name>
        <dbReference type="ChEBI" id="CHEBI:37565"/>
    </ligand>
</feature>
<dbReference type="CDD" id="cd01854">
    <property type="entry name" value="YjeQ_EngC"/>
    <property type="match status" value="1"/>
</dbReference>
<evidence type="ECO:0000313" key="13">
    <source>
        <dbReference type="EMBL" id="WWD78670.1"/>
    </source>
</evidence>
<keyword evidence="3 10" id="KW-0479">Metal-binding</keyword>
<dbReference type="EMBL" id="CP144914">
    <property type="protein sequence ID" value="WWD78670.1"/>
    <property type="molecule type" value="Genomic_DNA"/>
</dbReference>
<dbReference type="GO" id="GO:0005737">
    <property type="term" value="C:cytoplasm"/>
    <property type="evidence" value="ECO:0007669"/>
    <property type="project" value="UniProtKB-SubCell"/>
</dbReference>
<dbReference type="PROSITE" id="PS50936">
    <property type="entry name" value="ENGC_GTPASE"/>
    <property type="match status" value="1"/>
</dbReference>
<evidence type="ECO:0000259" key="12">
    <source>
        <dbReference type="PROSITE" id="PS51721"/>
    </source>
</evidence>
<evidence type="ECO:0000313" key="14">
    <source>
        <dbReference type="Proteomes" id="UP000321816"/>
    </source>
</evidence>
<evidence type="ECO:0000256" key="5">
    <source>
        <dbReference type="ARBA" id="ARBA00022741"/>
    </source>
</evidence>
<feature type="binding site" evidence="10">
    <location>
        <position position="252"/>
    </location>
    <ligand>
        <name>Zn(2+)</name>
        <dbReference type="ChEBI" id="CHEBI:29105"/>
    </ligand>
</feature>
<dbReference type="GO" id="GO:0003924">
    <property type="term" value="F:GTPase activity"/>
    <property type="evidence" value="ECO:0007669"/>
    <property type="project" value="UniProtKB-UniRule"/>
</dbReference>
<sequence>MPRGRIVKALSGFYYVESEEELYQCRGRGNFRNRSITPLVGDWVEFDAENKTDGYVMSIEERSNELVRPPIANVDQAVLVFSVKEPEFSTYLLDKLLVHTESNGISAVICLTKTDLGLEDKTLDKIQEYEKIGYEVIYTTKDNKSPVEKLLPVLENKVSVFAGQSGVGKSSLLNVIDPGLNIETDIISKSLGRGKHTTRHVELVKLTGGGYVADTPGFSSLDFRGISSGILSHFYPEMAALINDCKYRGCTHINEPKCAVKKAVDDGSIAEFRYESYTQFYQEIQSQKRRY</sequence>
<feature type="domain" description="CP-type G" evidence="12">
    <location>
        <begin position="63"/>
        <end position="221"/>
    </location>
</feature>
<comment type="subunit">
    <text evidence="10">Monomer. Associates with 30S ribosomal subunit, binds 16S rRNA.</text>
</comment>
<comment type="function">
    <text evidence="10">One of several proteins that assist in the late maturation steps of the functional core of the 30S ribosomal subunit. Helps release RbfA from mature subunits. May play a role in the assembly of ribosomal proteins into the subunit. Circularly permuted GTPase that catalyzes slow GTP hydrolysis, GTPase activity is stimulated by the 30S ribosomal subunit.</text>
</comment>
<keyword evidence="6 10" id="KW-0378">Hydrolase</keyword>
<accession>A0A5C7FPU1</accession>
<dbReference type="Pfam" id="PF16745">
    <property type="entry name" value="RsgA_N"/>
    <property type="match status" value="1"/>
</dbReference>
<keyword evidence="2 10" id="KW-0690">Ribosome biogenesis</keyword>
<dbReference type="InterPro" id="IPR004881">
    <property type="entry name" value="Ribosome_biogen_GTPase_RsgA"/>
</dbReference>